<dbReference type="EC" id="3.4.21.53" evidence="9 10"/>
<keyword evidence="2 9" id="KW-0963">Cytoplasm</keyword>
<dbReference type="Gene3D" id="3.40.50.300">
    <property type="entry name" value="P-loop containing nucleotide triphosphate hydrolases"/>
    <property type="match status" value="1"/>
</dbReference>
<dbReference type="FunFam" id="1.20.5.5270:FF:000002">
    <property type="entry name" value="Lon protease homolog"/>
    <property type="match status" value="1"/>
</dbReference>
<accession>A0A6L3B1R7</accession>
<evidence type="ECO:0000256" key="9">
    <source>
        <dbReference type="HAMAP-Rule" id="MF_01973"/>
    </source>
</evidence>
<sequence>MKDVRMTASTIGEHAAEATPTPQMPPTSPPVSGLPEDVIPVIPVRNLVQFPGVVLPVTVGRARSVAAAQEAARTERPVGILLQRDEAVEDPTGADMHRVGTTASILRYVTTPDGSHHLVCQGQQRFRIVEWVPGHPFMAARVEMVEESDTATPEVMARFLNLRNEAVEALQLLPQAPQELLAAVQAIESPGELADMTASYMDLKPAEKQEVLETFDLPERLDKVGALLARRIEVLRLSRDLRERTREAMDERQREYLLREQLRAIQKELGEADEGRQAEIGELQDAIAKAGMPPDVREHAEKELRRLERMPEAAAEYSMVRSYLDWLIEMPWDRRSESRIDIAEARRILDEDHYGLEKVKRRILEFLAVLKLNPEGRSPILCFVGPPGVGKTSLGQSIARATGRAFARVSLGGVHDESEIRGHRRTYVGALPGNIVQAIRKAGTRDCVLMLDEMDKLGQGFHGDPSAALLEVLDPEQNATFRDHYLGVPFDLSKVMFIATANMLDTIPGPLRDRMEVIELSGYTEDEKLEIAKRYLLARQLAANGLTAEQLEIPDDTLRAIIRDHTREAGNRQLERLIGAVGRYAAVRIAEGEVERMRVEPADLTAILGPPRFENDVAMRTSVPGVATGLAWTPVGGDILFIEASRFSGSGRLILTGQLGEVMKESAQAALSLVKSRVKDLGLDPEGLDRFDIHIHVPAGAIPKDGPSAGVAIFTALVSLLSGRCIRSDTAMTGEISLRGLVLPVGGIREKVVAAQRAGLKTVMLPARNRKDFDDIPAAVRERLSFVWLERVDDAVRAALVSDTAAEAVERKAG</sequence>
<dbReference type="PROSITE" id="PS51787">
    <property type="entry name" value="LON_N"/>
    <property type="match status" value="1"/>
</dbReference>
<dbReference type="Gene3D" id="2.30.130.40">
    <property type="entry name" value="LON domain-like"/>
    <property type="match status" value="1"/>
</dbReference>
<organism evidence="18 19">
    <name type="scientific">Azospirillum brasilense</name>
    <dbReference type="NCBI Taxonomy" id="192"/>
    <lineage>
        <taxon>Bacteria</taxon>
        <taxon>Pseudomonadati</taxon>
        <taxon>Pseudomonadota</taxon>
        <taxon>Alphaproteobacteria</taxon>
        <taxon>Rhodospirillales</taxon>
        <taxon>Azospirillaceae</taxon>
        <taxon>Azospirillum</taxon>
    </lineage>
</organism>
<dbReference type="InterPro" id="IPR014721">
    <property type="entry name" value="Ribsml_uS5_D2-typ_fold_subgr"/>
</dbReference>
<keyword evidence="4 9" id="KW-0547">Nucleotide-binding</keyword>
<protein>
    <recommendedName>
        <fullName evidence="9 10">Lon protease</fullName>
        <ecNumber evidence="9 10">3.4.21.53</ecNumber>
    </recommendedName>
    <alternativeName>
        <fullName evidence="9">ATP-dependent protease La</fullName>
    </alternativeName>
</protein>
<dbReference type="Gene3D" id="1.20.5.5270">
    <property type="match status" value="1"/>
</dbReference>
<dbReference type="InterPro" id="IPR003593">
    <property type="entry name" value="AAA+_ATPase"/>
</dbReference>
<dbReference type="InterPro" id="IPR008269">
    <property type="entry name" value="Lon_proteolytic"/>
</dbReference>
<feature type="domain" description="Lon proteolytic" evidence="16">
    <location>
        <begin position="621"/>
        <end position="802"/>
    </location>
</feature>
<keyword evidence="5 9" id="KW-0378">Hydrolase</keyword>
<dbReference type="PIRSF" id="PIRSF001174">
    <property type="entry name" value="Lon_proteas"/>
    <property type="match status" value="1"/>
</dbReference>
<feature type="region of interest" description="Disordered" evidence="15">
    <location>
        <begin position="1"/>
        <end position="31"/>
    </location>
</feature>
<dbReference type="InterPro" id="IPR046336">
    <property type="entry name" value="Lon_prtase_N_sf"/>
</dbReference>
<evidence type="ECO:0000256" key="7">
    <source>
        <dbReference type="ARBA" id="ARBA00022840"/>
    </source>
</evidence>
<dbReference type="EMBL" id="QOKV01000006">
    <property type="protein sequence ID" value="KAA0685739.1"/>
    <property type="molecule type" value="Genomic_DNA"/>
</dbReference>
<feature type="active site" evidence="9 11">
    <location>
        <position position="708"/>
    </location>
</feature>
<evidence type="ECO:0000259" key="16">
    <source>
        <dbReference type="PROSITE" id="PS51786"/>
    </source>
</evidence>
<dbReference type="Gene3D" id="1.20.58.1480">
    <property type="match status" value="1"/>
</dbReference>
<keyword evidence="3 9" id="KW-0645">Protease</keyword>
<dbReference type="SUPFAM" id="SSF88697">
    <property type="entry name" value="PUA domain-like"/>
    <property type="match status" value="1"/>
</dbReference>
<dbReference type="GO" id="GO:0034605">
    <property type="term" value="P:cellular response to heat"/>
    <property type="evidence" value="ECO:0007669"/>
    <property type="project" value="UniProtKB-UniRule"/>
</dbReference>
<comment type="similarity">
    <text evidence="9 10 13 14">Belongs to the peptidase S16 family.</text>
</comment>
<comment type="catalytic activity">
    <reaction evidence="9 10 13">
        <text>Hydrolysis of proteins in presence of ATP.</text>
        <dbReference type="EC" id="3.4.21.53"/>
    </reaction>
</comment>
<dbReference type="InterPro" id="IPR003959">
    <property type="entry name" value="ATPase_AAA_core"/>
</dbReference>
<evidence type="ECO:0000256" key="10">
    <source>
        <dbReference type="PIRNR" id="PIRNR001174"/>
    </source>
</evidence>
<evidence type="ECO:0000256" key="12">
    <source>
        <dbReference type="PIRSR" id="PIRSR001174-2"/>
    </source>
</evidence>
<comment type="induction">
    <text evidence="9">By heat shock.</text>
</comment>
<dbReference type="Proteomes" id="UP000476837">
    <property type="component" value="Unassembled WGS sequence"/>
</dbReference>
<keyword evidence="6 9" id="KW-0720">Serine protease</keyword>
<dbReference type="GO" id="GO:0016887">
    <property type="term" value="F:ATP hydrolysis activity"/>
    <property type="evidence" value="ECO:0007669"/>
    <property type="project" value="UniProtKB-UniRule"/>
</dbReference>
<dbReference type="InterPro" id="IPR008268">
    <property type="entry name" value="Peptidase_S16_AS"/>
</dbReference>
<dbReference type="InterPro" id="IPR027543">
    <property type="entry name" value="Lon_bac"/>
</dbReference>
<dbReference type="InterPro" id="IPR003111">
    <property type="entry name" value="Lon_prtase_N"/>
</dbReference>
<dbReference type="CDD" id="cd19500">
    <property type="entry name" value="RecA-like_Lon"/>
    <property type="match status" value="1"/>
</dbReference>
<dbReference type="GO" id="GO:0004252">
    <property type="term" value="F:serine-type endopeptidase activity"/>
    <property type="evidence" value="ECO:0007669"/>
    <property type="project" value="UniProtKB-UniRule"/>
</dbReference>
<dbReference type="InterPro" id="IPR015947">
    <property type="entry name" value="PUA-like_sf"/>
</dbReference>
<dbReference type="InterPro" id="IPR027417">
    <property type="entry name" value="P-loop_NTPase"/>
</dbReference>
<comment type="subcellular location">
    <subcellularLocation>
        <location evidence="1 9 10">Cytoplasm</location>
    </subcellularLocation>
</comment>
<proteinExistence type="evidence at transcript level"/>
<keyword evidence="7 9" id="KW-0067">ATP-binding</keyword>
<dbReference type="GO" id="GO:0005737">
    <property type="term" value="C:cytoplasm"/>
    <property type="evidence" value="ECO:0007669"/>
    <property type="project" value="UniProtKB-SubCell"/>
</dbReference>
<dbReference type="Pfam" id="PF00004">
    <property type="entry name" value="AAA"/>
    <property type="match status" value="1"/>
</dbReference>
<dbReference type="PROSITE" id="PS51786">
    <property type="entry name" value="LON_PROTEOLYTIC"/>
    <property type="match status" value="1"/>
</dbReference>
<dbReference type="Pfam" id="PF22667">
    <property type="entry name" value="Lon_lid"/>
    <property type="match status" value="1"/>
</dbReference>
<feature type="active site" evidence="9 11">
    <location>
        <position position="751"/>
    </location>
</feature>
<evidence type="ECO:0000256" key="14">
    <source>
        <dbReference type="RuleBase" id="RU000591"/>
    </source>
</evidence>
<comment type="caution">
    <text evidence="18">The sequence shown here is derived from an EMBL/GenBank/DDBJ whole genome shotgun (WGS) entry which is preliminary data.</text>
</comment>
<dbReference type="Gene3D" id="3.30.230.10">
    <property type="match status" value="1"/>
</dbReference>
<dbReference type="InterPro" id="IPR004815">
    <property type="entry name" value="Lon_bac/euk-typ"/>
</dbReference>
<dbReference type="GO" id="GO:0006515">
    <property type="term" value="P:protein quality control for misfolded or incompletely synthesized proteins"/>
    <property type="evidence" value="ECO:0007669"/>
    <property type="project" value="UniProtKB-UniRule"/>
</dbReference>
<evidence type="ECO:0000256" key="2">
    <source>
        <dbReference type="ARBA" id="ARBA00022490"/>
    </source>
</evidence>
<comment type="function">
    <text evidence="9">ATP-dependent serine protease that mediates the selective degradation of mutant and abnormal proteins as well as certain short-lived regulatory proteins. Required for cellular homeostasis and for survival from DNA damage and developmental changes induced by stress. Degrades polypeptides processively to yield small peptide fragments that are 5 to 10 amino acids long. Binds to DNA in a double-stranded, site-specific manner.</text>
</comment>
<evidence type="ECO:0000259" key="17">
    <source>
        <dbReference type="PROSITE" id="PS51787"/>
    </source>
</evidence>
<dbReference type="PROSITE" id="PS01046">
    <property type="entry name" value="LON_SER"/>
    <property type="match status" value="1"/>
</dbReference>
<evidence type="ECO:0000313" key="19">
    <source>
        <dbReference type="Proteomes" id="UP000476837"/>
    </source>
</evidence>
<evidence type="ECO:0000256" key="4">
    <source>
        <dbReference type="ARBA" id="ARBA00022741"/>
    </source>
</evidence>
<evidence type="ECO:0000256" key="15">
    <source>
        <dbReference type="SAM" id="MobiDB-lite"/>
    </source>
</evidence>
<evidence type="ECO:0000256" key="6">
    <source>
        <dbReference type="ARBA" id="ARBA00022825"/>
    </source>
</evidence>
<dbReference type="GO" id="GO:0004176">
    <property type="term" value="F:ATP-dependent peptidase activity"/>
    <property type="evidence" value="ECO:0007669"/>
    <property type="project" value="UniProtKB-UniRule"/>
</dbReference>
<dbReference type="InterPro" id="IPR020568">
    <property type="entry name" value="Ribosomal_Su5_D2-typ_SF"/>
</dbReference>
<evidence type="ECO:0000256" key="1">
    <source>
        <dbReference type="ARBA" id="ARBA00004496"/>
    </source>
</evidence>
<feature type="domain" description="Lon N-terminal" evidence="17">
    <location>
        <begin position="39"/>
        <end position="232"/>
    </location>
</feature>
<name>A0A6L3B1R7_AZOBR</name>
<dbReference type="Pfam" id="PF05362">
    <property type="entry name" value="Lon_C"/>
    <property type="match status" value="1"/>
</dbReference>
<dbReference type="PANTHER" id="PTHR10046">
    <property type="entry name" value="ATP DEPENDENT LON PROTEASE FAMILY MEMBER"/>
    <property type="match status" value="1"/>
</dbReference>
<gene>
    <name evidence="9 18" type="primary">lon</name>
    <name evidence="18" type="ORF">DS837_11820</name>
</gene>
<dbReference type="FunFam" id="3.40.50.300:FF:000382">
    <property type="entry name" value="Lon protease homolog 2, peroxisomal"/>
    <property type="match status" value="1"/>
</dbReference>
<dbReference type="GO" id="GO:0043565">
    <property type="term" value="F:sequence-specific DNA binding"/>
    <property type="evidence" value="ECO:0007669"/>
    <property type="project" value="UniProtKB-UniRule"/>
</dbReference>
<dbReference type="NCBIfam" id="TIGR00763">
    <property type="entry name" value="lon"/>
    <property type="match status" value="1"/>
</dbReference>
<reference evidence="18 19" key="1">
    <citation type="submission" date="2018-07" db="EMBL/GenBank/DDBJ databases">
        <title>Genome sequence of Roseomonas fauriae ATCC 49958.</title>
        <authorList>
            <person name="Sant'Anna F.H."/>
            <person name="Baldani J.I."/>
            <person name="Zilli J.E."/>
            <person name="Reis V.M."/>
            <person name="Hartmann A."/>
            <person name="Cruz L."/>
            <person name="de Souza E.M."/>
            <person name="de Oliveira Pedrosa F."/>
            <person name="Passaglia L.M.P."/>
        </authorList>
    </citation>
    <scope>NUCLEOTIDE SEQUENCE [LARGE SCALE GENOMIC DNA]</scope>
    <source>
        <strain evidence="18 19">ATCC 49958</strain>
    </source>
</reference>
<evidence type="ECO:0000313" key="18">
    <source>
        <dbReference type="EMBL" id="KAA0685739.1"/>
    </source>
</evidence>
<evidence type="ECO:0000256" key="3">
    <source>
        <dbReference type="ARBA" id="ARBA00022670"/>
    </source>
</evidence>
<evidence type="ECO:0000256" key="11">
    <source>
        <dbReference type="PIRSR" id="PIRSR001174-1"/>
    </source>
</evidence>
<feature type="binding site" evidence="9 12">
    <location>
        <begin position="385"/>
        <end position="392"/>
    </location>
    <ligand>
        <name>ATP</name>
        <dbReference type="ChEBI" id="CHEBI:30616"/>
    </ligand>
</feature>
<keyword evidence="8 9" id="KW-0346">Stress response</keyword>
<dbReference type="Pfam" id="PF02190">
    <property type="entry name" value="LON_substr_bdg"/>
    <property type="match status" value="1"/>
</dbReference>
<dbReference type="SUPFAM" id="SSF52540">
    <property type="entry name" value="P-loop containing nucleoside triphosphate hydrolases"/>
    <property type="match status" value="1"/>
</dbReference>
<dbReference type="InterPro" id="IPR027065">
    <property type="entry name" value="Lon_Prtase"/>
</dbReference>
<dbReference type="AlphaFoldDB" id="A0A6L3B1R7"/>
<evidence type="ECO:0000256" key="5">
    <source>
        <dbReference type="ARBA" id="ARBA00022801"/>
    </source>
</evidence>
<dbReference type="SMART" id="SM00382">
    <property type="entry name" value="AAA"/>
    <property type="match status" value="1"/>
</dbReference>
<evidence type="ECO:0000256" key="8">
    <source>
        <dbReference type="ARBA" id="ARBA00023016"/>
    </source>
</evidence>
<dbReference type="GO" id="GO:0005524">
    <property type="term" value="F:ATP binding"/>
    <property type="evidence" value="ECO:0007669"/>
    <property type="project" value="UniProtKB-UniRule"/>
</dbReference>
<evidence type="ECO:0000256" key="13">
    <source>
        <dbReference type="PROSITE-ProRule" id="PRU01122"/>
    </source>
</evidence>
<dbReference type="Gene3D" id="1.10.8.60">
    <property type="match status" value="1"/>
</dbReference>
<dbReference type="InterPro" id="IPR054594">
    <property type="entry name" value="Lon_lid"/>
</dbReference>
<dbReference type="SMART" id="SM00464">
    <property type="entry name" value="LON"/>
    <property type="match status" value="1"/>
</dbReference>
<dbReference type="HAMAP" id="MF_01973">
    <property type="entry name" value="lon_bact"/>
    <property type="match status" value="1"/>
</dbReference>
<dbReference type="PRINTS" id="PR00830">
    <property type="entry name" value="ENDOLAPTASE"/>
</dbReference>
<dbReference type="SUPFAM" id="SSF54211">
    <property type="entry name" value="Ribosomal protein S5 domain 2-like"/>
    <property type="match status" value="1"/>
</dbReference>
<comment type="subunit">
    <text evidence="9 10">Homohexamer. Organized in a ring with a central cavity.</text>
</comment>